<keyword evidence="7" id="KW-1185">Reference proteome</keyword>
<comment type="caution">
    <text evidence="6">The sequence shown here is derived from an EMBL/GenBank/DDBJ whole genome shotgun (WGS) entry which is preliminary data.</text>
</comment>
<feature type="domain" description="Tetracyclin repressor-like C-terminal" evidence="5">
    <location>
        <begin position="86"/>
        <end position="176"/>
    </location>
</feature>
<dbReference type="Gene3D" id="1.10.10.60">
    <property type="entry name" value="Homeodomain-like"/>
    <property type="match status" value="1"/>
</dbReference>
<dbReference type="SUPFAM" id="SSF48498">
    <property type="entry name" value="Tetracyclin repressor-like, C-terminal domain"/>
    <property type="match status" value="1"/>
</dbReference>
<proteinExistence type="predicted"/>
<dbReference type="EMBL" id="JBHDIY010000002">
    <property type="protein sequence ID" value="MFL4470070.1"/>
    <property type="molecule type" value="Genomic_DNA"/>
</dbReference>
<dbReference type="InterPro" id="IPR036271">
    <property type="entry name" value="Tet_transcr_reg_TetR-rel_C_sf"/>
</dbReference>
<dbReference type="InterPro" id="IPR011075">
    <property type="entry name" value="TetR_C"/>
</dbReference>
<organism evidence="6 7">
    <name type="scientific">Tateyamaria armeniaca</name>
    <dbReference type="NCBI Taxonomy" id="2518930"/>
    <lineage>
        <taxon>Bacteria</taxon>
        <taxon>Pseudomonadati</taxon>
        <taxon>Pseudomonadota</taxon>
        <taxon>Alphaproteobacteria</taxon>
        <taxon>Rhodobacterales</taxon>
        <taxon>Roseobacteraceae</taxon>
        <taxon>Tateyamaria</taxon>
    </lineage>
</organism>
<dbReference type="Gene3D" id="1.10.357.10">
    <property type="entry name" value="Tetracycline Repressor, domain 2"/>
    <property type="match status" value="1"/>
</dbReference>
<evidence type="ECO:0000256" key="3">
    <source>
        <dbReference type="ARBA" id="ARBA00023163"/>
    </source>
</evidence>
<reference evidence="6 7" key="1">
    <citation type="submission" date="2024-08" db="EMBL/GenBank/DDBJ databases">
        <title>Tateyamaria sp. nov., isolated from marine algae.</title>
        <authorList>
            <person name="Choi B.J."/>
            <person name="Kim J.M."/>
            <person name="Lee J.K."/>
            <person name="Choi D.G."/>
            <person name="Bayburt H."/>
            <person name="Baek J.H."/>
            <person name="Han D.M."/>
            <person name="Jeon C.O."/>
        </authorList>
    </citation>
    <scope>NUCLEOTIDE SEQUENCE [LARGE SCALE GENOMIC DNA]</scope>
    <source>
        <strain evidence="6 7">KMU-156</strain>
    </source>
</reference>
<protein>
    <submittedName>
        <fullName evidence="6">TetR/AcrR family transcriptional regulator</fullName>
    </submittedName>
</protein>
<dbReference type="InterPro" id="IPR009057">
    <property type="entry name" value="Homeodomain-like_sf"/>
</dbReference>
<sequence length="190" mass="21110">MARPRNFDEDEALQRMVQVFWRHGYDGTTTRMLEDATGIGVRGIANVFGDKEDIFLRVLATYTEMARGVIAQVFDPPRLQAAQMMFQSLAQATENDEDVTNCGCLMVNTVFELGRASPKIREAVEAYRTMWFDAFRAATDADGVSDPNGKAEFLLGLLWGALSQIRLMGSTTAAAPMAQVAMETIEGWKR</sequence>
<feature type="domain" description="HTH tetR-type" evidence="4">
    <location>
        <begin position="17"/>
        <end position="58"/>
    </location>
</feature>
<dbReference type="PANTHER" id="PTHR47506:SF1">
    <property type="entry name" value="HTH-TYPE TRANSCRIPTIONAL REGULATOR YJDC"/>
    <property type="match status" value="1"/>
</dbReference>
<evidence type="ECO:0000313" key="6">
    <source>
        <dbReference type="EMBL" id="MFL4470070.1"/>
    </source>
</evidence>
<dbReference type="Pfam" id="PF16925">
    <property type="entry name" value="TetR_C_13"/>
    <property type="match status" value="1"/>
</dbReference>
<dbReference type="RefSeq" id="WP_407591941.1">
    <property type="nucleotide sequence ID" value="NZ_JBHDIY010000002.1"/>
</dbReference>
<keyword evidence="3" id="KW-0804">Transcription</keyword>
<evidence type="ECO:0000256" key="2">
    <source>
        <dbReference type="ARBA" id="ARBA00023125"/>
    </source>
</evidence>
<dbReference type="SUPFAM" id="SSF46689">
    <property type="entry name" value="Homeodomain-like"/>
    <property type="match status" value="1"/>
</dbReference>
<keyword evidence="2" id="KW-0238">DNA-binding</keyword>
<dbReference type="Pfam" id="PF00440">
    <property type="entry name" value="TetR_N"/>
    <property type="match status" value="1"/>
</dbReference>
<name>A0ABW8USH0_9RHOB</name>
<dbReference type="PANTHER" id="PTHR47506">
    <property type="entry name" value="TRANSCRIPTIONAL REGULATORY PROTEIN"/>
    <property type="match status" value="1"/>
</dbReference>
<evidence type="ECO:0000259" key="4">
    <source>
        <dbReference type="Pfam" id="PF00440"/>
    </source>
</evidence>
<accession>A0ABW8USH0</accession>
<dbReference type="InterPro" id="IPR001647">
    <property type="entry name" value="HTH_TetR"/>
</dbReference>
<keyword evidence="1" id="KW-0805">Transcription regulation</keyword>
<evidence type="ECO:0000259" key="5">
    <source>
        <dbReference type="Pfam" id="PF16925"/>
    </source>
</evidence>
<dbReference type="Proteomes" id="UP001627408">
    <property type="component" value="Unassembled WGS sequence"/>
</dbReference>
<evidence type="ECO:0000256" key="1">
    <source>
        <dbReference type="ARBA" id="ARBA00023015"/>
    </source>
</evidence>
<evidence type="ECO:0000313" key="7">
    <source>
        <dbReference type="Proteomes" id="UP001627408"/>
    </source>
</evidence>
<gene>
    <name evidence="6" type="ORF">ACERZ8_09405</name>
</gene>